<accession>A0A553V2H6</accession>
<evidence type="ECO:0000313" key="2">
    <source>
        <dbReference type="EMBL" id="TSA86666.1"/>
    </source>
</evidence>
<dbReference type="Proteomes" id="UP000319322">
    <property type="component" value="Unassembled WGS sequence"/>
</dbReference>
<keyword evidence="1" id="KW-0812">Transmembrane</keyword>
<reference evidence="2" key="1">
    <citation type="submission" date="2019-07" db="EMBL/GenBank/DDBJ databases">
        <title>Helicobacter labacensis sp. nov., Helicobacter mehlei sp. nov. and Helicobacter vulpis sp. nov., isolated from gastric mucosa of red fox (Vulpis vulpis).</title>
        <authorList>
            <person name="Kusar D."/>
            <person name="Gruntar I."/>
            <person name="Pate M."/>
            <person name="Zajc U."/>
            <person name="Ocepek M."/>
        </authorList>
    </citation>
    <scope>NUCLEOTIDE SEQUENCE [LARGE SCALE GENOMIC DNA]</scope>
    <source>
        <strain evidence="2">L8b</strain>
    </source>
</reference>
<dbReference type="AlphaFoldDB" id="A0A553V2H6"/>
<dbReference type="EMBL" id="VKGC01000002">
    <property type="protein sequence ID" value="TSA86666.1"/>
    <property type="molecule type" value="Genomic_DNA"/>
</dbReference>
<proteinExistence type="predicted"/>
<dbReference type="OrthoDB" id="5362685at2"/>
<evidence type="ECO:0000256" key="1">
    <source>
        <dbReference type="SAM" id="Phobius"/>
    </source>
</evidence>
<evidence type="ECO:0000313" key="3">
    <source>
        <dbReference type="Proteomes" id="UP000319322"/>
    </source>
</evidence>
<sequence>MCAGQGLFVQDNGEGHLVPKSVALVEQVSNELLAKAKISLVVFMGGSKDLETKEQRQVYQESKLKTLHAPFVALFAYYKAQKIEIVANPTNLLDKDKIFFEHMAPFLPKKWGENEAQNNARFSFALLNGYTYMAEVLSRARHVSLESNIKEDNPNSFMKTTLYILLCSLLALFFYGYFFGSKKSQ</sequence>
<comment type="caution">
    <text evidence="2">The sequence shown here is derived from an EMBL/GenBank/DDBJ whole genome shotgun (WGS) entry which is preliminary data.</text>
</comment>
<gene>
    <name evidence="2" type="ORF">FNE76_00955</name>
</gene>
<name>A0A553V2H6_9HELI</name>
<feature type="transmembrane region" description="Helical" evidence="1">
    <location>
        <begin position="162"/>
        <end position="180"/>
    </location>
</feature>
<protein>
    <submittedName>
        <fullName evidence="2">Uncharacterized protein</fullName>
    </submittedName>
</protein>
<keyword evidence="1" id="KW-0472">Membrane</keyword>
<keyword evidence="3" id="KW-1185">Reference proteome</keyword>
<keyword evidence="1" id="KW-1133">Transmembrane helix</keyword>
<organism evidence="2 3">
    <name type="scientific">Helicobacter mehlei</name>
    <dbReference type="NCBI Taxonomy" id="2316080"/>
    <lineage>
        <taxon>Bacteria</taxon>
        <taxon>Pseudomonadati</taxon>
        <taxon>Campylobacterota</taxon>
        <taxon>Epsilonproteobacteria</taxon>
        <taxon>Campylobacterales</taxon>
        <taxon>Helicobacteraceae</taxon>
        <taxon>Helicobacter</taxon>
    </lineage>
</organism>
<reference evidence="2" key="2">
    <citation type="submission" date="2019-07" db="EMBL/GenBank/DDBJ databases">
        <authorList>
            <person name="Papic B."/>
        </authorList>
    </citation>
    <scope>NUCLEOTIDE SEQUENCE [LARGE SCALE GENOMIC DNA]</scope>
    <source>
        <strain evidence="2">L8b</strain>
    </source>
</reference>